<feature type="region of interest" description="Disordered" evidence="1">
    <location>
        <begin position="96"/>
        <end position="117"/>
    </location>
</feature>
<evidence type="ECO:0000313" key="3">
    <source>
        <dbReference type="Proteomes" id="UP000784294"/>
    </source>
</evidence>
<proteinExistence type="predicted"/>
<evidence type="ECO:0000313" key="2">
    <source>
        <dbReference type="EMBL" id="VEL21692.1"/>
    </source>
</evidence>
<keyword evidence="3" id="KW-1185">Reference proteome</keyword>
<protein>
    <submittedName>
        <fullName evidence="2">Uncharacterized protein</fullName>
    </submittedName>
</protein>
<dbReference type="AlphaFoldDB" id="A0A448WW97"/>
<organism evidence="2 3">
    <name type="scientific">Protopolystoma xenopodis</name>
    <dbReference type="NCBI Taxonomy" id="117903"/>
    <lineage>
        <taxon>Eukaryota</taxon>
        <taxon>Metazoa</taxon>
        <taxon>Spiralia</taxon>
        <taxon>Lophotrochozoa</taxon>
        <taxon>Platyhelminthes</taxon>
        <taxon>Monogenea</taxon>
        <taxon>Polyopisthocotylea</taxon>
        <taxon>Polystomatidea</taxon>
        <taxon>Polystomatidae</taxon>
        <taxon>Protopolystoma</taxon>
    </lineage>
</organism>
<evidence type="ECO:0000256" key="1">
    <source>
        <dbReference type="SAM" id="MobiDB-lite"/>
    </source>
</evidence>
<dbReference type="EMBL" id="CAAALY010052595">
    <property type="protein sequence ID" value="VEL21692.1"/>
    <property type="molecule type" value="Genomic_DNA"/>
</dbReference>
<sequence length="117" mass="12800">MGLAYFLYDVYFGTREGIALSVYVNSAKTLQRTLLWHLKFAQIGSVLVPPGLVSHKLAPLGTSSPRVTELGIFHFALSTCRLTDVIGQKLALSEPHSWFEPRSSPGGETRAEPLPST</sequence>
<dbReference type="Proteomes" id="UP000784294">
    <property type="component" value="Unassembled WGS sequence"/>
</dbReference>
<gene>
    <name evidence="2" type="ORF">PXEA_LOCUS15132</name>
</gene>
<name>A0A448WW97_9PLAT</name>
<comment type="caution">
    <text evidence="2">The sequence shown here is derived from an EMBL/GenBank/DDBJ whole genome shotgun (WGS) entry which is preliminary data.</text>
</comment>
<accession>A0A448WW97</accession>
<reference evidence="2" key="1">
    <citation type="submission" date="2018-11" db="EMBL/GenBank/DDBJ databases">
        <authorList>
            <consortium name="Pathogen Informatics"/>
        </authorList>
    </citation>
    <scope>NUCLEOTIDE SEQUENCE</scope>
</reference>